<dbReference type="InterPro" id="IPR027417">
    <property type="entry name" value="P-loop_NTPase"/>
</dbReference>
<name>A0ABR7MD76_9BACT</name>
<dbReference type="InterPro" id="IPR029491">
    <property type="entry name" value="Helicase_HTH"/>
</dbReference>
<dbReference type="Proteomes" id="UP000765802">
    <property type="component" value="Unassembled WGS sequence"/>
</dbReference>
<dbReference type="Pfam" id="PF05970">
    <property type="entry name" value="PIF1"/>
    <property type="match status" value="1"/>
</dbReference>
<dbReference type="RefSeq" id="WP_187258098.1">
    <property type="nucleotide sequence ID" value="NZ_JBHULF010000019.1"/>
</dbReference>
<sequence>MQTDHSNRYFELASRYVQHTGRHIFLTGKAGTGKTTFLKYIREHCSKKMAVVAPTGVAAINAGGVTVHTFFQLPLGAFVPTGQIPESGDQLFNNRQTLLRNLRLSQPKRILMRELELLVVDEVSMLRADMLDAMDVVLRHVRRKPSLPFGGVQVLFIGDLFQLPPVVSDREWNFLKEHYKSPFFFEAHVLKQAAPVFLELKKIYRQNEETFINLLNKVRNNQMEAADLEALNRHYQPDFQPDNSAQFITLTTHNSRADNINQKALERLPAPAFRFPAEISGDFSEKAFPADEELVLKEGAQVMFIKNDKGEERRYYNGRIGTVHSITEEAIMISFVDQEELLELEKETWRNIRYQYNRAKDKIEEEELGTFSQYPIRLAWAITIHKSQGLTFDKAIIDAGAAFAPGQVYVALSRLTNMDGLVLKSRIGSAAIQTDQRVHFFASDEKPFELLEEELALAEQDFIGTSLLQSFNLDPLMELAEQWLLESDKRNIGAKLEAMEWARTFRDKVAGLIPVAIKTTAHLAAQLQQVESNGYDYLDSRTAAAANYFATAIEGFLVSLQAHKEEMRKQPRVTKYLRELAEIESFLELRLASIRRSSHLTSAMASGAAASRLLEMITEKPTAAVKDIPASEGDAQSAKDKEPGKDAAKKGHRTKGEPRVKGESQRTSLEFYRQGKSIEAIALERNLAVSTIMSHLIQFVGNGDLALIDLVPAEKVTVIRKAIVETGSEQLGPVKEFLGEGYSFDEIRAVVAYLRYHRDLKEKAGEASLSSSASS</sequence>
<dbReference type="EMBL" id="MBUA01000029">
    <property type="protein sequence ID" value="MBC6492779.1"/>
    <property type="molecule type" value="Genomic_DNA"/>
</dbReference>
<reference evidence="3 4" key="1">
    <citation type="submission" date="2016-07" db="EMBL/GenBank/DDBJ databases">
        <title>Genome analysis of Flavihumibacter stibioxidans YS-17.</title>
        <authorList>
            <person name="Shi K."/>
            <person name="Han Y."/>
            <person name="Wang G."/>
        </authorList>
    </citation>
    <scope>NUCLEOTIDE SEQUENCE [LARGE SCALE GENOMIC DNA]</scope>
    <source>
        <strain evidence="3 4">YS-17</strain>
    </source>
</reference>
<dbReference type="Pfam" id="PF14493">
    <property type="entry name" value="HTH_40"/>
    <property type="match status" value="1"/>
</dbReference>
<evidence type="ECO:0000256" key="1">
    <source>
        <dbReference type="SAM" id="MobiDB-lite"/>
    </source>
</evidence>
<dbReference type="Gene3D" id="2.30.30.940">
    <property type="match status" value="1"/>
</dbReference>
<feature type="compositionally biased region" description="Basic and acidic residues" evidence="1">
    <location>
        <begin position="637"/>
        <end position="664"/>
    </location>
</feature>
<dbReference type="PANTHER" id="PTHR47642:SF5">
    <property type="entry name" value="ATP-DEPENDENT DNA HELICASE"/>
    <property type="match status" value="1"/>
</dbReference>
<evidence type="ECO:0000313" key="4">
    <source>
        <dbReference type="Proteomes" id="UP000765802"/>
    </source>
</evidence>
<keyword evidence="4" id="KW-1185">Reference proteome</keyword>
<dbReference type="SMART" id="SM00382">
    <property type="entry name" value="AAA"/>
    <property type="match status" value="1"/>
</dbReference>
<feature type="domain" description="AAA+ ATPase" evidence="2">
    <location>
        <begin position="20"/>
        <end position="178"/>
    </location>
</feature>
<evidence type="ECO:0000313" key="3">
    <source>
        <dbReference type="EMBL" id="MBC6492779.1"/>
    </source>
</evidence>
<dbReference type="CDD" id="cd18809">
    <property type="entry name" value="SF1_C_RecD"/>
    <property type="match status" value="1"/>
</dbReference>
<evidence type="ECO:0000259" key="2">
    <source>
        <dbReference type="SMART" id="SM00382"/>
    </source>
</evidence>
<comment type="caution">
    <text evidence="3">The sequence shown here is derived from an EMBL/GenBank/DDBJ whole genome shotgun (WGS) entry which is preliminary data.</text>
</comment>
<gene>
    <name evidence="3" type="ORF">BC349_17105</name>
</gene>
<proteinExistence type="predicted"/>
<organism evidence="3 4">
    <name type="scientific">Flavihumibacter stibioxidans</name>
    <dbReference type="NCBI Taxonomy" id="1834163"/>
    <lineage>
        <taxon>Bacteria</taxon>
        <taxon>Pseudomonadati</taxon>
        <taxon>Bacteroidota</taxon>
        <taxon>Chitinophagia</taxon>
        <taxon>Chitinophagales</taxon>
        <taxon>Chitinophagaceae</taxon>
        <taxon>Flavihumibacter</taxon>
    </lineage>
</organism>
<dbReference type="SUPFAM" id="SSF52540">
    <property type="entry name" value="P-loop containing nucleoside triphosphate hydrolases"/>
    <property type="match status" value="2"/>
</dbReference>
<dbReference type="PANTHER" id="PTHR47642">
    <property type="entry name" value="ATP-DEPENDENT DNA HELICASE"/>
    <property type="match status" value="1"/>
</dbReference>
<feature type="region of interest" description="Disordered" evidence="1">
    <location>
        <begin position="625"/>
        <end position="666"/>
    </location>
</feature>
<dbReference type="Gene3D" id="3.40.50.300">
    <property type="entry name" value="P-loop containing nucleotide triphosphate hydrolases"/>
    <property type="match status" value="1"/>
</dbReference>
<dbReference type="InterPro" id="IPR003593">
    <property type="entry name" value="AAA+_ATPase"/>
</dbReference>
<protein>
    <recommendedName>
        <fullName evidence="2">AAA+ ATPase domain-containing protein</fullName>
    </recommendedName>
</protein>
<dbReference type="InterPro" id="IPR010285">
    <property type="entry name" value="DNA_helicase_pif1-like_DEAD"/>
</dbReference>
<dbReference type="InterPro" id="IPR051055">
    <property type="entry name" value="PIF1_helicase"/>
</dbReference>
<accession>A0ABR7MD76</accession>